<dbReference type="AlphaFoldDB" id="A0A031FWM8"/>
<dbReference type="OrthoDB" id="117402at2"/>
<protein>
    <submittedName>
        <fullName evidence="3">DSBA oxidoreductase</fullName>
    </submittedName>
</protein>
<feature type="domain" description="Thioredoxin-like fold" evidence="2">
    <location>
        <begin position="61"/>
        <end position="212"/>
    </location>
</feature>
<evidence type="ECO:0000256" key="1">
    <source>
        <dbReference type="SAM" id="Phobius"/>
    </source>
</evidence>
<keyword evidence="4" id="KW-1185">Reference proteome</keyword>
<dbReference type="RefSeq" id="WP_036309877.1">
    <property type="nucleotide sequence ID" value="NZ_CP031421.1"/>
</dbReference>
<dbReference type="PATRIC" id="fig|273677.3.peg.842"/>
<dbReference type="Pfam" id="PF13462">
    <property type="entry name" value="Thioredoxin_4"/>
    <property type="match status" value="1"/>
</dbReference>
<gene>
    <name evidence="3" type="ORF">BW34_00857</name>
</gene>
<sequence>MATAARKTNWFAIWISVGVVVVLVGVVAIVALLNSRATDPGPVPASSGINRETGAITFGKGPDKVSTYVDFMCPYCGQFEAAEGKEIASLVDEGKITLEVHPVTILDRLSQGTEYSSRAASAFYAVAEADPANSYAFFRALYDNQPKEQTPGLTDDELITLAKDSGVTMTAKLEKTIKDHEYVGFAQAQKLPEGATGTPTLMVNDKIVPVTYDPKVDILANLTSR</sequence>
<feature type="transmembrane region" description="Helical" evidence="1">
    <location>
        <begin position="12"/>
        <end position="33"/>
    </location>
</feature>
<reference evidence="3 4" key="1">
    <citation type="submission" date="2014-03" db="EMBL/GenBank/DDBJ databases">
        <title>Draft Genome Sequences of 13 Willow Endophytes.</title>
        <authorList>
            <person name="Gan H.Y."/>
            <person name="Gan H.M."/>
            <person name="Savka M.A."/>
            <person name="Hudson A.O."/>
        </authorList>
    </citation>
    <scope>NUCLEOTIDE SEQUENCE [LARGE SCALE GENOMIC DNA]</scope>
    <source>
        <strain evidence="3 4">RIT293</strain>
    </source>
</reference>
<evidence type="ECO:0000313" key="3">
    <source>
        <dbReference type="EMBL" id="EZP29008.1"/>
    </source>
</evidence>
<dbReference type="KEGG" id="moo:BWL13_02485"/>
<organism evidence="3 4">
    <name type="scientific">Microbacterium oleivorans</name>
    <dbReference type="NCBI Taxonomy" id="273677"/>
    <lineage>
        <taxon>Bacteria</taxon>
        <taxon>Bacillati</taxon>
        <taxon>Actinomycetota</taxon>
        <taxon>Actinomycetes</taxon>
        <taxon>Micrococcales</taxon>
        <taxon>Microbacteriaceae</taxon>
        <taxon>Microbacterium</taxon>
    </lineage>
</organism>
<dbReference type="EMBL" id="JFYO01000003">
    <property type="protein sequence ID" value="EZP29008.1"/>
    <property type="molecule type" value="Genomic_DNA"/>
</dbReference>
<dbReference type="eggNOG" id="COG1651">
    <property type="taxonomic scope" value="Bacteria"/>
</dbReference>
<keyword evidence="1" id="KW-0812">Transmembrane</keyword>
<evidence type="ECO:0000259" key="2">
    <source>
        <dbReference type="Pfam" id="PF13462"/>
    </source>
</evidence>
<evidence type="ECO:0000313" key="4">
    <source>
        <dbReference type="Proteomes" id="UP000024001"/>
    </source>
</evidence>
<keyword evidence="1" id="KW-1133">Transmembrane helix</keyword>
<dbReference type="Proteomes" id="UP000024001">
    <property type="component" value="Unassembled WGS sequence"/>
</dbReference>
<comment type="caution">
    <text evidence="3">The sequence shown here is derived from an EMBL/GenBank/DDBJ whole genome shotgun (WGS) entry which is preliminary data.</text>
</comment>
<dbReference type="Gene3D" id="3.40.30.10">
    <property type="entry name" value="Glutaredoxin"/>
    <property type="match status" value="1"/>
</dbReference>
<keyword evidence="1" id="KW-0472">Membrane</keyword>
<name>A0A031FWM8_9MICO</name>
<dbReference type="InterPro" id="IPR036249">
    <property type="entry name" value="Thioredoxin-like_sf"/>
</dbReference>
<proteinExistence type="predicted"/>
<dbReference type="SUPFAM" id="SSF52833">
    <property type="entry name" value="Thioredoxin-like"/>
    <property type="match status" value="1"/>
</dbReference>
<accession>A0A031FWM8</accession>
<dbReference type="InterPro" id="IPR012336">
    <property type="entry name" value="Thioredoxin-like_fold"/>
</dbReference>
<dbReference type="GeneID" id="91432842"/>